<comment type="caution">
    <text evidence="1">The sequence shown here is derived from an EMBL/GenBank/DDBJ whole genome shotgun (WGS) entry which is preliminary data.</text>
</comment>
<proteinExistence type="predicted"/>
<organism evidence="1 2">
    <name type="scientific">Symbiodinium pilosum</name>
    <name type="common">Dinoflagellate</name>
    <dbReference type="NCBI Taxonomy" id="2952"/>
    <lineage>
        <taxon>Eukaryota</taxon>
        <taxon>Sar</taxon>
        <taxon>Alveolata</taxon>
        <taxon>Dinophyceae</taxon>
        <taxon>Suessiales</taxon>
        <taxon>Symbiodiniaceae</taxon>
        <taxon>Symbiodinium</taxon>
    </lineage>
</organism>
<dbReference type="AlphaFoldDB" id="A0A812UI96"/>
<dbReference type="OrthoDB" id="10359772at2759"/>
<evidence type="ECO:0000313" key="2">
    <source>
        <dbReference type="Proteomes" id="UP000649617"/>
    </source>
</evidence>
<dbReference type="EMBL" id="CAJNIZ010038513">
    <property type="protein sequence ID" value="CAE7578946.1"/>
    <property type="molecule type" value="Genomic_DNA"/>
</dbReference>
<name>A0A812UI96_SYMPI</name>
<feature type="non-terminal residue" evidence="1">
    <location>
        <position position="1"/>
    </location>
</feature>
<sequence>HAKRQHIGWDVRAKKMLSEAYHDHSVQDMHLSSTYRKNRRHQRLLEGKPSCSGSLERSASEPCGVTLGASAHHAPFKPVWELKEALPPLSGPSNMSPLFSPASPTSRDGHNPMESTISFLQDSLKNDYCGELRWNTKWAFQRRPDGGFWMR</sequence>
<dbReference type="Proteomes" id="UP000649617">
    <property type="component" value="Unassembled WGS sequence"/>
</dbReference>
<gene>
    <name evidence="1" type="ORF">SPIL2461_LOCUS15547</name>
</gene>
<keyword evidence="2" id="KW-1185">Reference proteome</keyword>
<accession>A0A812UI96</accession>
<reference evidence="1" key="1">
    <citation type="submission" date="2021-02" db="EMBL/GenBank/DDBJ databases">
        <authorList>
            <person name="Dougan E. K."/>
            <person name="Rhodes N."/>
            <person name="Thang M."/>
            <person name="Chan C."/>
        </authorList>
    </citation>
    <scope>NUCLEOTIDE SEQUENCE</scope>
</reference>
<protein>
    <submittedName>
        <fullName evidence="1">Uncharacterized protein</fullName>
    </submittedName>
</protein>
<evidence type="ECO:0000313" key="1">
    <source>
        <dbReference type="EMBL" id="CAE7578946.1"/>
    </source>
</evidence>